<reference evidence="6" key="1">
    <citation type="submission" date="2022-06" db="EMBL/GenBank/DDBJ databases">
        <title>Complete genome sequence of soil microorganisms Streptomyces sp. Qhu-M197 isolated from Alpine meadows habitats on the Tibetan Plateau.</title>
        <authorList>
            <person name="Zhang B."/>
            <person name="Xiang X."/>
            <person name="Fan J."/>
        </authorList>
    </citation>
    <scope>NUCLEOTIDE SEQUENCE</scope>
    <source>
        <strain evidence="6">Qhu-M197</strain>
    </source>
</reference>
<keyword evidence="3 4" id="KW-0326">Glycosidase</keyword>
<evidence type="ECO:0000313" key="6">
    <source>
        <dbReference type="EMBL" id="USQ86192.1"/>
    </source>
</evidence>
<keyword evidence="2 4" id="KW-0378">Hydrolase</keyword>
<dbReference type="InterPro" id="IPR041542">
    <property type="entry name" value="GH43_C2"/>
</dbReference>
<evidence type="ECO:0000256" key="1">
    <source>
        <dbReference type="ARBA" id="ARBA00009865"/>
    </source>
</evidence>
<dbReference type="Gene3D" id="2.115.10.20">
    <property type="entry name" value="Glycosyl hydrolase domain, family 43"/>
    <property type="match status" value="1"/>
</dbReference>
<dbReference type="EMBL" id="CP099468">
    <property type="protein sequence ID" value="USQ86192.1"/>
    <property type="molecule type" value="Genomic_DNA"/>
</dbReference>
<dbReference type="Pfam" id="PF17851">
    <property type="entry name" value="GH43_C2"/>
    <property type="match status" value="1"/>
</dbReference>
<comment type="similarity">
    <text evidence="1 4">Belongs to the glycosyl hydrolase 43 family.</text>
</comment>
<dbReference type="CDD" id="cd09000">
    <property type="entry name" value="GH43_SXA-like"/>
    <property type="match status" value="1"/>
</dbReference>
<dbReference type="RefSeq" id="WP_252551495.1">
    <property type="nucleotide sequence ID" value="NZ_CP099468.1"/>
</dbReference>
<evidence type="ECO:0000256" key="4">
    <source>
        <dbReference type="RuleBase" id="RU361187"/>
    </source>
</evidence>
<dbReference type="InterPro" id="IPR013320">
    <property type="entry name" value="ConA-like_dom_sf"/>
</dbReference>
<proteinExistence type="inferred from homology"/>
<gene>
    <name evidence="6" type="ORF">NFX46_22310</name>
</gene>
<keyword evidence="7" id="KW-1185">Reference proteome</keyword>
<dbReference type="SUPFAM" id="SSF49899">
    <property type="entry name" value="Concanavalin A-like lectins/glucanases"/>
    <property type="match status" value="1"/>
</dbReference>
<dbReference type="PANTHER" id="PTHR42812">
    <property type="entry name" value="BETA-XYLOSIDASE"/>
    <property type="match status" value="1"/>
</dbReference>
<evidence type="ECO:0000256" key="3">
    <source>
        <dbReference type="ARBA" id="ARBA00023295"/>
    </source>
</evidence>
<organism evidence="6 7">
    <name type="scientific">Streptomyces phaeoluteigriseus</name>
    <dbReference type="NCBI Taxonomy" id="114686"/>
    <lineage>
        <taxon>Bacteria</taxon>
        <taxon>Bacillati</taxon>
        <taxon>Actinomycetota</taxon>
        <taxon>Actinomycetes</taxon>
        <taxon>Kitasatosporales</taxon>
        <taxon>Streptomycetaceae</taxon>
        <taxon>Streptomyces</taxon>
        <taxon>Streptomyces aurantiacus group</taxon>
    </lineage>
</organism>
<evidence type="ECO:0000313" key="7">
    <source>
        <dbReference type="Proteomes" id="UP001056374"/>
    </source>
</evidence>
<accession>A0ABY4ZBC4</accession>
<dbReference type="InterPro" id="IPR006710">
    <property type="entry name" value="Glyco_hydro_43"/>
</dbReference>
<dbReference type="PANTHER" id="PTHR42812:SF12">
    <property type="entry name" value="BETA-XYLOSIDASE-RELATED"/>
    <property type="match status" value="1"/>
</dbReference>
<dbReference type="Gene3D" id="2.60.120.200">
    <property type="match status" value="1"/>
</dbReference>
<dbReference type="GO" id="GO:0016787">
    <property type="term" value="F:hydrolase activity"/>
    <property type="evidence" value="ECO:0007669"/>
    <property type="project" value="UniProtKB-KW"/>
</dbReference>
<protein>
    <submittedName>
        <fullName evidence="6">Glycoside hydrolase family 43 protein</fullName>
    </submittedName>
</protein>
<feature type="domain" description="Beta-xylosidase C-terminal Concanavalin A-like" evidence="5">
    <location>
        <begin position="342"/>
        <end position="545"/>
    </location>
</feature>
<dbReference type="Proteomes" id="UP001056374">
    <property type="component" value="Chromosome"/>
</dbReference>
<dbReference type="Pfam" id="PF04616">
    <property type="entry name" value="Glyco_hydro_43"/>
    <property type="match status" value="1"/>
</dbReference>
<dbReference type="InterPro" id="IPR023296">
    <property type="entry name" value="Glyco_hydro_beta-prop_sf"/>
</dbReference>
<dbReference type="SUPFAM" id="SSF75005">
    <property type="entry name" value="Arabinanase/levansucrase/invertase"/>
    <property type="match status" value="1"/>
</dbReference>
<evidence type="ECO:0000259" key="5">
    <source>
        <dbReference type="Pfam" id="PF17851"/>
    </source>
</evidence>
<evidence type="ECO:0000256" key="2">
    <source>
        <dbReference type="ARBA" id="ARBA00022801"/>
    </source>
</evidence>
<dbReference type="InterPro" id="IPR051795">
    <property type="entry name" value="Glycosyl_Hydrlase_43"/>
</dbReference>
<name>A0ABY4ZBC4_9ACTN</name>
<sequence length="549" mass="60392">MTTVTSSGESRPSARTTAQSALLRNPVLAGFEPDPCAVRVGDDYYLVTSTFEWYPGVRIHHSRDLLHWRCLGGALDSKRLLDLRGVPDSGGIWAPGLSYVDGLFHLVFTVVDTFGEGWKDVTNHLTTAPNAEGPWSDPVLLHSRGFDTSLFHDEDGSSWMLNMRFDWRPEHTSFAGVQLQPFDRVLRRPTGEPRMIFTGTAVGVTEGPHLYRKDGWYYLVTAEGGTGYDHQTTVARSRSVAGPYETDPAGPMITARHDPSLALQKAGHCSLVETQDGTWYAAHIVARPYSERGRCVLGRETALQPVRWSEDGWPRIEGGIPAVEVPAPALPPAPVPGVAETDRFDGPRLGPDWSTLRRPAGPDWVRLSPGRLRISGGQSPGTRHAPSLVARRVTDPYCSLETEVTFEPFSLGHMAGLTAYYNTRNWHYLHLAVDDDGTRLVRLLSCEAGRTVLHPYRHPLPSDEAVGLRAEFAGPALRFSCRSGDGRFEDVPVDIDATTVSDEAADEFVDGQMRTLGFTGAMLGLWVHDLDSDGVHADFSHATYRTGRS</sequence>